<organism evidence="4 5">
    <name type="scientific">Rhinolophus ferrumequinum</name>
    <name type="common">Greater horseshoe bat</name>
    <dbReference type="NCBI Taxonomy" id="59479"/>
    <lineage>
        <taxon>Eukaryota</taxon>
        <taxon>Metazoa</taxon>
        <taxon>Chordata</taxon>
        <taxon>Craniata</taxon>
        <taxon>Vertebrata</taxon>
        <taxon>Euteleostomi</taxon>
        <taxon>Mammalia</taxon>
        <taxon>Eutheria</taxon>
        <taxon>Laurasiatheria</taxon>
        <taxon>Chiroptera</taxon>
        <taxon>Yinpterochiroptera</taxon>
        <taxon>Rhinolophoidea</taxon>
        <taxon>Rhinolophidae</taxon>
        <taxon>Rhinolophinae</taxon>
        <taxon>Rhinolophus</taxon>
    </lineage>
</organism>
<gene>
    <name evidence="4" type="ORF">mRhiFer1_005756</name>
</gene>
<dbReference type="Proteomes" id="UP000585614">
    <property type="component" value="Unassembled WGS sequence"/>
</dbReference>
<evidence type="ECO:0000313" key="5">
    <source>
        <dbReference type="Proteomes" id="UP000585614"/>
    </source>
</evidence>
<comment type="caution">
    <text evidence="4">The sequence shown here is derived from an EMBL/GenBank/DDBJ whole genome shotgun (WGS) entry which is preliminary data.</text>
</comment>
<dbReference type="Gene3D" id="1.10.287.140">
    <property type="match status" value="1"/>
</dbReference>
<dbReference type="PANTHER" id="PTHR11606">
    <property type="entry name" value="GLUTAMATE DEHYDROGENASE"/>
    <property type="match status" value="1"/>
</dbReference>
<dbReference type="GO" id="GO:0006538">
    <property type="term" value="P:L-glutamate catabolic process"/>
    <property type="evidence" value="ECO:0007669"/>
    <property type="project" value="TreeGrafter"/>
</dbReference>
<dbReference type="PANTHER" id="PTHR11606:SF13">
    <property type="entry name" value="GLUTAMATE DEHYDROGENASE 1, MITOCHONDRIAL"/>
    <property type="match status" value="1"/>
</dbReference>
<protein>
    <recommendedName>
        <fullName evidence="3">Glutamate/phenylalanine/leucine/valine/L-tryptophan dehydrogenase dimerisation domain-containing protein</fullName>
    </recommendedName>
</protein>
<dbReference type="AlphaFoldDB" id="A0A7J8ADS3"/>
<evidence type="ECO:0000256" key="2">
    <source>
        <dbReference type="ARBA" id="ARBA00023002"/>
    </source>
</evidence>
<dbReference type="SUPFAM" id="SSF53223">
    <property type="entry name" value="Aminoacid dehydrogenase-like, N-terminal domain"/>
    <property type="match status" value="1"/>
</dbReference>
<dbReference type="InterPro" id="IPR046346">
    <property type="entry name" value="Aminoacid_DH-like_N_sf"/>
</dbReference>
<keyword evidence="2" id="KW-0560">Oxidoreductase</keyword>
<dbReference type="InterPro" id="IPR006097">
    <property type="entry name" value="Glu/Leu/Phe/Val/Trp_DH_dimer"/>
</dbReference>
<dbReference type="GO" id="GO:0005739">
    <property type="term" value="C:mitochondrion"/>
    <property type="evidence" value="ECO:0007669"/>
    <property type="project" value="TreeGrafter"/>
</dbReference>
<evidence type="ECO:0000313" key="4">
    <source>
        <dbReference type="EMBL" id="KAF6384747.1"/>
    </source>
</evidence>
<feature type="domain" description="Glutamate/phenylalanine/leucine/valine/L-tryptophan dehydrogenase dimerisation" evidence="3">
    <location>
        <begin position="56"/>
        <end position="100"/>
    </location>
</feature>
<proteinExistence type="inferred from homology"/>
<comment type="similarity">
    <text evidence="1">Belongs to the Glu/Leu/Phe/Val dehydrogenases family.</text>
</comment>
<dbReference type="GO" id="GO:0004352">
    <property type="term" value="F:glutamate dehydrogenase (NAD+) activity"/>
    <property type="evidence" value="ECO:0007669"/>
    <property type="project" value="TreeGrafter"/>
</dbReference>
<dbReference type="EMBL" id="JACAGC010000002">
    <property type="protein sequence ID" value="KAF6384747.1"/>
    <property type="molecule type" value="Genomic_DNA"/>
</dbReference>
<sequence>MVEGFFDHSVSIMEDKLVKDLRTCERETQKWNQVRGLLWIITACSHVLSLSFPICTDVSGDEVKALASLTTSKCAVVGVPFGSAKNGVRINPKNYLDKEFYHGAGKKGLYQSWH</sequence>
<accession>A0A7J8ADS3</accession>
<dbReference type="Pfam" id="PF02812">
    <property type="entry name" value="ELFV_dehydrog_N"/>
    <property type="match status" value="1"/>
</dbReference>
<evidence type="ECO:0000259" key="3">
    <source>
        <dbReference type="Pfam" id="PF02812"/>
    </source>
</evidence>
<reference evidence="4 5" key="1">
    <citation type="journal article" date="2020" name="Nature">
        <title>Six reference-quality genomes reveal evolution of bat adaptations.</title>
        <authorList>
            <person name="Jebb D."/>
            <person name="Huang Z."/>
            <person name="Pippel M."/>
            <person name="Hughes G.M."/>
            <person name="Lavrichenko K."/>
            <person name="Devanna P."/>
            <person name="Winkler S."/>
            <person name="Jermiin L.S."/>
            <person name="Skirmuntt E.C."/>
            <person name="Katzourakis A."/>
            <person name="Burkitt-Gray L."/>
            <person name="Ray D.A."/>
            <person name="Sullivan K.A.M."/>
            <person name="Roscito J.G."/>
            <person name="Kirilenko B.M."/>
            <person name="Davalos L.M."/>
            <person name="Corthals A.P."/>
            <person name="Power M.L."/>
            <person name="Jones G."/>
            <person name="Ransome R.D."/>
            <person name="Dechmann D.K.N."/>
            <person name="Locatelli A.G."/>
            <person name="Puechmaille S.J."/>
            <person name="Fedrigo O."/>
            <person name="Jarvis E.D."/>
            <person name="Hiller M."/>
            <person name="Vernes S.C."/>
            <person name="Myers E.W."/>
            <person name="Teeling E.C."/>
        </authorList>
    </citation>
    <scope>NUCLEOTIDE SEQUENCE [LARGE SCALE GENOMIC DNA]</scope>
    <source>
        <strain evidence="4">MRhiFer1</strain>
        <tissue evidence="4">Lung</tissue>
    </source>
</reference>
<name>A0A7J8ADS3_RHIFE</name>
<evidence type="ECO:0000256" key="1">
    <source>
        <dbReference type="ARBA" id="ARBA00006382"/>
    </source>
</evidence>